<reference evidence="1 2" key="1">
    <citation type="submission" date="2024-12" db="EMBL/GenBank/DDBJ databases">
        <authorList>
            <person name="Lee Y."/>
        </authorList>
    </citation>
    <scope>NUCLEOTIDE SEQUENCE [LARGE SCALE GENOMIC DNA]</scope>
    <source>
        <strain evidence="1 2">03SUJ4</strain>
    </source>
</reference>
<name>A0ABW9KJW8_9BACT</name>
<sequence length="61" mass="6852">MTAAGKIRRAFRHKHERATMLRYSQTRAGQHATEAQIRAASRQLLMNHTAALRRDGVIAAP</sequence>
<dbReference type="EMBL" id="JBJYXY010000001">
    <property type="protein sequence ID" value="MFN2974919.1"/>
    <property type="molecule type" value="Genomic_DNA"/>
</dbReference>
<organism evidence="1 2">
    <name type="scientific">Terriglobus aquaticus</name>
    <dbReference type="NCBI Taxonomy" id="940139"/>
    <lineage>
        <taxon>Bacteria</taxon>
        <taxon>Pseudomonadati</taxon>
        <taxon>Acidobacteriota</taxon>
        <taxon>Terriglobia</taxon>
        <taxon>Terriglobales</taxon>
        <taxon>Acidobacteriaceae</taxon>
        <taxon>Terriglobus</taxon>
    </lineage>
</organism>
<protein>
    <submittedName>
        <fullName evidence="1">Uncharacterized protein</fullName>
    </submittedName>
</protein>
<accession>A0ABW9KJW8</accession>
<proteinExistence type="predicted"/>
<evidence type="ECO:0000313" key="2">
    <source>
        <dbReference type="Proteomes" id="UP001634747"/>
    </source>
</evidence>
<evidence type="ECO:0000313" key="1">
    <source>
        <dbReference type="EMBL" id="MFN2974919.1"/>
    </source>
</evidence>
<comment type="caution">
    <text evidence="1">The sequence shown here is derived from an EMBL/GenBank/DDBJ whole genome shotgun (WGS) entry which is preliminary data.</text>
</comment>
<dbReference type="RefSeq" id="WP_263413533.1">
    <property type="nucleotide sequence ID" value="NZ_BAABBH010000001.1"/>
</dbReference>
<dbReference type="Proteomes" id="UP001634747">
    <property type="component" value="Unassembled WGS sequence"/>
</dbReference>
<gene>
    <name evidence="1" type="ORF">ACK2TP_04020</name>
</gene>
<keyword evidence="2" id="KW-1185">Reference proteome</keyword>